<protein>
    <submittedName>
        <fullName evidence="1">Uncharacterized protein</fullName>
    </submittedName>
</protein>
<name>A0A841D420_PLAVE</name>
<evidence type="ECO:0000313" key="1">
    <source>
        <dbReference type="EMBL" id="MBB5963137.1"/>
    </source>
</evidence>
<reference evidence="1 2" key="1">
    <citation type="submission" date="2020-08" db="EMBL/GenBank/DDBJ databases">
        <title>Genomic Encyclopedia of Type Strains, Phase III (KMG-III): the genomes of soil and plant-associated and newly described type strains.</title>
        <authorList>
            <person name="Whitman W."/>
        </authorList>
    </citation>
    <scope>NUCLEOTIDE SEQUENCE [LARGE SCALE GENOMIC DNA]</scope>
    <source>
        <strain evidence="1 2">CECT 3303</strain>
    </source>
</reference>
<evidence type="ECO:0000313" key="2">
    <source>
        <dbReference type="Proteomes" id="UP000562352"/>
    </source>
</evidence>
<dbReference type="Proteomes" id="UP000562352">
    <property type="component" value="Unassembled WGS sequence"/>
</dbReference>
<sequence length="34" mass="3611">MVNERTSAAGSRSADSSAMIHLWRCAGISAYIVV</sequence>
<comment type="caution">
    <text evidence="1">The sequence shown here is derived from an EMBL/GenBank/DDBJ whole genome shotgun (WGS) entry which is preliminary data.</text>
</comment>
<gene>
    <name evidence="1" type="ORF">FHS22_002411</name>
</gene>
<dbReference type="AlphaFoldDB" id="A0A841D420"/>
<dbReference type="EMBL" id="JACHJJ010000006">
    <property type="protein sequence ID" value="MBB5963137.1"/>
    <property type="molecule type" value="Genomic_DNA"/>
</dbReference>
<organism evidence="1 2">
    <name type="scientific">Planomonospora venezuelensis</name>
    <dbReference type="NCBI Taxonomy" id="1999"/>
    <lineage>
        <taxon>Bacteria</taxon>
        <taxon>Bacillati</taxon>
        <taxon>Actinomycetota</taxon>
        <taxon>Actinomycetes</taxon>
        <taxon>Streptosporangiales</taxon>
        <taxon>Streptosporangiaceae</taxon>
        <taxon>Planomonospora</taxon>
    </lineage>
</organism>
<accession>A0A841D420</accession>
<keyword evidence="2" id="KW-1185">Reference proteome</keyword>
<proteinExistence type="predicted"/>